<feature type="compositionally biased region" description="Polar residues" evidence="1">
    <location>
        <begin position="384"/>
        <end position="394"/>
    </location>
</feature>
<feature type="compositionally biased region" description="Low complexity" evidence="1">
    <location>
        <begin position="97"/>
        <end position="116"/>
    </location>
</feature>
<accession>A0A9P7KDC6</accession>
<dbReference type="Proteomes" id="UP000775547">
    <property type="component" value="Unassembled WGS sequence"/>
</dbReference>
<feature type="region of interest" description="Disordered" evidence="1">
    <location>
        <begin position="34"/>
        <end position="60"/>
    </location>
</feature>
<dbReference type="AlphaFoldDB" id="A0A9P7KDC6"/>
<feature type="compositionally biased region" description="Low complexity" evidence="1">
    <location>
        <begin position="123"/>
        <end position="134"/>
    </location>
</feature>
<comment type="caution">
    <text evidence="2">The sequence shown here is derived from an EMBL/GenBank/DDBJ whole genome shotgun (WGS) entry which is preliminary data.</text>
</comment>
<reference evidence="2" key="1">
    <citation type="submission" date="2020-07" db="EMBL/GenBank/DDBJ databases">
        <authorList>
            <person name="Nieuwenhuis M."/>
            <person name="Van De Peppel L.J.J."/>
        </authorList>
    </citation>
    <scope>NUCLEOTIDE SEQUENCE</scope>
    <source>
        <strain evidence="2">AP01</strain>
        <tissue evidence="2">Mycelium</tissue>
    </source>
</reference>
<dbReference type="OrthoDB" id="3262173at2759"/>
<organism evidence="2 3">
    <name type="scientific">Asterophora parasitica</name>
    <dbReference type="NCBI Taxonomy" id="117018"/>
    <lineage>
        <taxon>Eukaryota</taxon>
        <taxon>Fungi</taxon>
        <taxon>Dikarya</taxon>
        <taxon>Basidiomycota</taxon>
        <taxon>Agaricomycotina</taxon>
        <taxon>Agaricomycetes</taxon>
        <taxon>Agaricomycetidae</taxon>
        <taxon>Agaricales</taxon>
        <taxon>Tricholomatineae</taxon>
        <taxon>Lyophyllaceae</taxon>
        <taxon>Asterophora</taxon>
    </lineage>
</organism>
<feature type="compositionally biased region" description="Basic and acidic residues" evidence="1">
    <location>
        <begin position="412"/>
        <end position="424"/>
    </location>
</feature>
<gene>
    <name evidence="2" type="ORF">DXG03_007785</name>
</gene>
<evidence type="ECO:0000313" key="3">
    <source>
        <dbReference type="Proteomes" id="UP000775547"/>
    </source>
</evidence>
<feature type="compositionally biased region" description="Acidic residues" evidence="1">
    <location>
        <begin position="402"/>
        <end position="411"/>
    </location>
</feature>
<protein>
    <submittedName>
        <fullName evidence="2">Uncharacterized protein</fullName>
    </submittedName>
</protein>
<reference evidence="2" key="2">
    <citation type="submission" date="2021-10" db="EMBL/GenBank/DDBJ databases">
        <title>Phylogenomics reveals ancestral predisposition of the termite-cultivated fungus Termitomyces towards a domesticated lifestyle.</title>
        <authorList>
            <person name="Auxier B."/>
            <person name="Grum-Grzhimaylo A."/>
            <person name="Cardenas M.E."/>
            <person name="Lodge J.D."/>
            <person name="Laessoe T."/>
            <person name="Pedersen O."/>
            <person name="Smith M.E."/>
            <person name="Kuyper T.W."/>
            <person name="Franco-Molano E.A."/>
            <person name="Baroni T.J."/>
            <person name="Aanen D.K."/>
        </authorList>
    </citation>
    <scope>NUCLEOTIDE SEQUENCE</scope>
    <source>
        <strain evidence="2">AP01</strain>
        <tissue evidence="2">Mycelium</tissue>
    </source>
</reference>
<feature type="compositionally biased region" description="Acidic residues" evidence="1">
    <location>
        <begin position="206"/>
        <end position="215"/>
    </location>
</feature>
<evidence type="ECO:0000256" key="1">
    <source>
        <dbReference type="SAM" id="MobiDB-lite"/>
    </source>
</evidence>
<keyword evidence="3" id="KW-1185">Reference proteome</keyword>
<sequence>MMKIVSMKVRLIYYVVLTILTFTSIQIPESKGPKKIEVHLPGPGPGPAPKRARRDSDESLKSLVSVKAKPKSMHGRSASSISLSRTALTIAHSPGRTPSTKPASAKPSSSRRPASPETDVDDSASVTDSAISTSKMRRSEVERKTYFENEPECGRLEDHSAECTRCGRFVALGRRRKYTVRPWEIHRLKCDQKEPKTPSRATETAADADDEDEAVEQDKPTKTPFRTVEQRKAALEADPNISAVKPHEVLCRNCGQWIRLASKHAYKDYNWKVHSQSCCAAVPSTRVATATRKLKLVNDSQVKSFTAREVVCYFCDKTIALNGEGEYNGANWEEHKTTCTRRLNSPPVKCKLKADSSLSDISTIPFPASRPPPSSASASTESTLIVSDSKQTHQGTKRVREDEDAADVADETEARPANRPRTETNETSTTTNVPNPAEWIMLPLKAFVRGFKESLKRS</sequence>
<name>A0A9P7KDC6_9AGAR</name>
<dbReference type="EMBL" id="JABCKV010000006">
    <property type="protein sequence ID" value="KAG5647861.1"/>
    <property type="molecule type" value="Genomic_DNA"/>
</dbReference>
<feature type="region of interest" description="Disordered" evidence="1">
    <location>
        <begin position="91"/>
        <end position="145"/>
    </location>
</feature>
<evidence type="ECO:0000313" key="2">
    <source>
        <dbReference type="EMBL" id="KAG5647861.1"/>
    </source>
</evidence>
<feature type="region of interest" description="Disordered" evidence="1">
    <location>
        <begin position="361"/>
        <end position="436"/>
    </location>
</feature>
<feature type="region of interest" description="Disordered" evidence="1">
    <location>
        <begin position="191"/>
        <end position="220"/>
    </location>
</feature>
<proteinExistence type="predicted"/>